<comment type="subcellular location">
    <subcellularLocation>
        <location evidence="1">Membrane</location>
        <topology evidence="1">Multi-pass membrane protein</topology>
    </subcellularLocation>
</comment>
<keyword evidence="4 5" id="KW-0472">Membrane</keyword>
<feature type="transmembrane region" description="Helical" evidence="5">
    <location>
        <begin position="26"/>
        <end position="44"/>
    </location>
</feature>
<evidence type="ECO:0000259" key="6">
    <source>
        <dbReference type="PROSITE" id="PS50850"/>
    </source>
</evidence>
<evidence type="ECO:0000256" key="4">
    <source>
        <dbReference type="ARBA" id="ARBA00023136"/>
    </source>
</evidence>
<sequence length="69" mass="7344">SVYAIVAPFGCILGGFSIDAWGRKKVVLISIIILCLGWILIVCAQNGETIVIGRILEGLARNIEATSIT</sequence>
<dbReference type="InterPro" id="IPR020846">
    <property type="entry name" value="MFS_dom"/>
</dbReference>
<dbReference type="AlphaFoldDB" id="A0AAD8ESU7"/>
<reference evidence="7" key="2">
    <citation type="submission" date="2023-05" db="EMBL/GenBank/DDBJ databases">
        <authorList>
            <person name="Fouks B."/>
        </authorList>
    </citation>
    <scope>NUCLEOTIDE SEQUENCE</scope>
    <source>
        <strain evidence="7">Stay&amp;Tobe</strain>
        <tissue evidence="7">Testes</tissue>
    </source>
</reference>
<evidence type="ECO:0000256" key="5">
    <source>
        <dbReference type="SAM" id="Phobius"/>
    </source>
</evidence>
<dbReference type="PROSITE" id="PS00216">
    <property type="entry name" value="SUGAR_TRANSPORT_1"/>
    <property type="match status" value="1"/>
</dbReference>
<dbReference type="PROSITE" id="PS50850">
    <property type="entry name" value="MFS"/>
    <property type="match status" value="1"/>
</dbReference>
<comment type="caution">
    <text evidence="7">The sequence shown here is derived from an EMBL/GenBank/DDBJ whole genome shotgun (WGS) entry which is preliminary data.</text>
</comment>
<proteinExistence type="predicted"/>
<evidence type="ECO:0000313" key="8">
    <source>
        <dbReference type="Proteomes" id="UP001233999"/>
    </source>
</evidence>
<dbReference type="Pfam" id="PF00083">
    <property type="entry name" value="Sugar_tr"/>
    <property type="match status" value="1"/>
</dbReference>
<keyword evidence="2 5" id="KW-0812">Transmembrane</keyword>
<dbReference type="Proteomes" id="UP001233999">
    <property type="component" value="Unassembled WGS sequence"/>
</dbReference>
<evidence type="ECO:0000313" key="7">
    <source>
        <dbReference type="EMBL" id="KAJ9600462.1"/>
    </source>
</evidence>
<evidence type="ECO:0000256" key="1">
    <source>
        <dbReference type="ARBA" id="ARBA00004141"/>
    </source>
</evidence>
<evidence type="ECO:0000256" key="2">
    <source>
        <dbReference type="ARBA" id="ARBA00022692"/>
    </source>
</evidence>
<dbReference type="EMBL" id="JASPKZ010000419">
    <property type="protein sequence ID" value="KAJ9600462.1"/>
    <property type="molecule type" value="Genomic_DNA"/>
</dbReference>
<dbReference type="GO" id="GO:0022857">
    <property type="term" value="F:transmembrane transporter activity"/>
    <property type="evidence" value="ECO:0007669"/>
    <property type="project" value="InterPro"/>
</dbReference>
<dbReference type="InterPro" id="IPR005828">
    <property type="entry name" value="MFS_sugar_transport-like"/>
</dbReference>
<organism evidence="7 8">
    <name type="scientific">Diploptera punctata</name>
    <name type="common">Pacific beetle cockroach</name>
    <dbReference type="NCBI Taxonomy" id="6984"/>
    <lineage>
        <taxon>Eukaryota</taxon>
        <taxon>Metazoa</taxon>
        <taxon>Ecdysozoa</taxon>
        <taxon>Arthropoda</taxon>
        <taxon>Hexapoda</taxon>
        <taxon>Insecta</taxon>
        <taxon>Pterygota</taxon>
        <taxon>Neoptera</taxon>
        <taxon>Polyneoptera</taxon>
        <taxon>Dictyoptera</taxon>
        <taxon>Blattodea</taxon>
        <taxon>Blaberoidea</taxon>
        <taxon>Blaberidae</taxon>
        <taxon>Diplopterinae</taxon>
        <taxon>Diploptera</taxon>
    </lineage>
</organism>
<protein>
    <recommendedName>
        <fullName evidence="6">Major facilitator superfamily (MFS) profile domain-containing protein</fullName>
    </recommendedName>
</protein>
<keyword evidence="8" id="KW-1185">Reference proteome</keyword>
<dbReference type="InterPro" id="IPR036259">
    <property type="entry name" value="MFS_trans_sf"/>
</dbReference>
<keyword evidence="3 5" id="KW-1133">Transmembrane helix</keyword>
<dbReference type="SUPFAM" id="SSF103473">
    <property type="entry name" value="MFS general substrate transporter"/>
    <property type="match status" value="1"/>
</dbReference>
<gene>
    <name evidence="7" type="ORF">L9F63_009232</name>
</gene>
<feature type="non-terminal residue" evidence="7">
    <location>
        <position position="69"/>
    </location>
</feature>
<accession>A0AAD8ESU7</accession>
<dbReference type="InterPro" id="IPR005829">
    <property type="entry name" value="Sugar_transporter_CS"/>
</dbReference>
<dbReference type="GO" id="GO:0016020">
    <property type="term" value="C:membrane"/>
    <property type="evidence" value="ECO:0007669"/>
    <property type="project" value="UniProtKB-SubCell"/>
</dbReference>
<evidence type="ECO:0000256" key="3">
    <source>
        <dbReference type="ARBA" id="ARBA00022989"/>
    </source>
</evidence>
<feature type="domain" description="Major facilitator superfamily (MFS) profile" evidence="6">
    <location>
        <begin position="1"/>
        <end position="69"/>
    </location>
</feature>
<feature type="non-terminal residue" evidence="7">
    <location>
        <position position="1"/>
    </location>
</feature>
<reference evidence="7" key="1">
    <citation type="journal article" date="2023" name="IScience">
        <title>Live-bearing cockroach genome reveals convergent evolutionary mechanisms linked to viviparity in insects and beyond.</title>
        <authorList>
            <person name="Fouks B."/>
            <person name="Harrison M.C."/>
            <person name="Mikhailova A.A."/>
            <person name="Marchal E."/>
            <person name="English S."/>
            <person name="Carruthers M."/>
            <person name="Jennings E.C."/>
            <person name="Chiamaka E.L."/>
            <person name="Frigard R.A."/>
            <person name="Pippel M."/>
            <person name="Attardo G.M."/>
            <person name="Benoit J.B."/>
            <person name="Bornberg-Bauer E."/>
            <person name="Tobe S.S."/>
        </authorList>
    </citation>
    <scope>NUCLEOTIDE SEQUENCE</scope>
    <source>
        <strain evidence="7">Stay&amp;Tobe</strain>
    </source>
</reference>
<dbReference type="Gene3D" id="1.20.1250.20">
    <property type="entry name" value="MFS general substrate transporter like domains"/>
    <property type="match status" value="1"/>
</dbReference>
<name>A0AAD8ESU7_DIPPU</name>